<dbReference type="AlphaFoldDB" id="A0A8J3IQ21"/>
<name>A0A8J3IQ21_9CHLR</name>
<organism evidence="1 2">
    <name type="scientific">Reticulibacter mediterranei</name>
    <dbReference type="NCBI Taxonomy" id="2778369"/>
    <lineage>
        <taxon>Bacteria</taxon>
        <taxon>Bacillati</taxon>
        <taxon>Chloroflexota</taxon>
        <taxon>Ktedonobacteria</taxon>
        <taxon>Ktedonobacterales</taxon>
        <taxon>Reticulibacteraceae</taxon>
        <taxon>Reticulibacter</taxon>
    </lineage>
</organism>
<evidence type="ECO:0000313" key="1">
    <source>
        <dbReference type="EMBL" id="GHO99854.1"/>
    </source>
</evidence>
<dbReference type="Proteomes" id="UP000597444">
    <property type="component" value="Unassembled WGS sequence"/>
</dbReference>
<protein>
    <submittedName>
        <fullName evidence="1">Uncharacterized protein</fullName>
    </submittedName>
</protein>
<dbReference type="EMBL" id="BNJK01000002">
    <property type="protein sequence ID" value="GHO99854.1"/>
    <property type="molecule type" value="Genomic_DNA"/>
</dbReference>
<gene>
    <name evidence="1" type="ORF">KSF_099020</name>
</gene>
<keyword evidence="2" id="KW-1185">Reference proteome</keyword>
<comment type="caution">
    <text evidence="1">The sequence shown here is derived from an EMBL/GenBank/DDBJ whole genome shotgun (WGS) entry which is preliminary data.</text>
</comment>
<sequence>MSAKTAKKAGPTPRQQLHDEISRLLSGVKVHGFSEQLVNDTEKLYTQAATWLRGKPGQQPSAIAAQGIRQRLNSLIEQVRGCEFAVLSSEISFFRQYRDGFPCGARANDIAEAERFSAWVNAWKQGRFGQRPSDDEAQEIEQELTLLISDMGEGLAGRVDREISCIKKILGPNWISDKVLSKTRQLLHDTQSWLSSQPGQQHSSASLAGIMEALSSLMAHLSAIEERRQEKPVTWQHHPINRAKDLQQVFDKLRKISESLITGQTAAA</sequence>
<accession>A0A8J3IQ21</accession>
<reference evidence="1" key="1">
    <citation type="submission" date="2020-10" db="EMBL/GenBank/DDBJ databases">
        <title>Taxonomic study of unclassified bacteria belonging to the class Ktedonobacteria.</title>
        <authorList>
            <person name="Yabe S."/>
            <person name="Wang C.M."/>
            <person name="Zheng Y."/>
            <person name="Sakai Y."/>
            <person name="Cavaletti L."/>
            <person name="Monciardini P."/>
            <person name="Donadio S."/>
        </authorList>
    </citation>
    <scope>NUCLEOTIDE SEQUENCE</scope>
    <source>
        <strain evidence="1">ID150040</strain>
    </source>
</reference>
<evidence type="ECO:0000313" key="2">
    <source>
        <dbReference type="Proteomes" id="UP000597444"/>
    </source>
</evidence>
<proteinExistence type="predicted"/>